<dbReference type="SUPFAM" id="SSF55248">
    <property type="entry name" value="PCD-like"/>
    <property type="match status" value="1"/>
</dbReference>
<accession>A0ABX0MHN6</accession>
<dbReference type="EMBL" id="VVIW01000032">
    <property type="protein sequence ID" value="NHZ44425.1"/>
    <property type="molecule type" value="Genomic_DNA"/>
</dbReference>
<keyword evidence="6" id="KW-1185">Reference proteome</keyword>
<dbReference type="Proteomes" id="UP000819052">
    <property type="component" value="Unassembled WGS sequence"/>
</dbReference>
<comment type="caution">
    <text evidence="5">The sequence shown here is derived from an EMBL/GenBank/DDBJ whole genome shotgun (WGS) entry which is preliminary data.</text>
</comment>
<dbReference type="Pfam" id="PF01329">
    <property type="entry name" value="Pterin_4a"/>
    <property type="match status" value="1"/>
</dbReference>
<sequence length="110" mass="11919">MTLLAQTCSAQAAALDAHAIAALLPQVPGWHVADGKLTRSFTFKNYYDTMAFVNALAWISHHQDHHPELTVTYKECAVRYNTHSAGGALSDNDFICAAKADALFEQRGGA</sequence>
<evidence type="ECO:0000313" key="5">
    <source>
        <dbReference type="EMBL" id="NHZ44425.1"/>
    </source>
</evidence>
<reference evidence="5 6" key="1">
    <citation type="submission" date="2019-09" db="EMBL/GenBank/DDBJ databases">
        <title>Taxonomy of Antarctic Massilia spp.: description of Massilia rubra sp. nov., Massilia aquatica sp. nov., Massilia mucilaginosa sp. nov., Massilia frigida sp. nov. isolated from streams, lakes and regoliths.</title>
        <authorList>
            <person name="Holochova P."/>
            <person name="Sedlacek I."/>
            <person name="Kralova S."/>
            <person name="Maslanova I."/>
            <person name="Busse H.-J."/>
            <person name="Stankova E."/>
            <person name="Vrbovska V."/>
            <person name="Kovarovic V."/>
            <person name="Bartak M."/>
            <person name="Svec P."/>
            <person name="Pantucek R."/>
        </authorList>
    </citation>
    <scope>NUCLEOTIDE SEQUENCE [LARGE SCALE GENOMIC DNA]</scope>
    <source>
        <strain evidence="5 6">CCM 8693</strain>
    </source>
</reference>
<dbReference type="PANTHER" id="PTHR12599">
    <property type="entry name" value="PTERIN-4-ALPHA-CARBINOLAMINE DEHYDRATASE"/>
    <property type="match status" value="1"/>
</dbReference>
<dbReference type="RefSeq" id="WP_167081081.1">
    <property type="nucleotide sequence ID" value="NZ_VVIW01000032.1"/>
</dbReference>
<evidence type="ECO:0000256" key="1">
    <source>
        <dbReference type="ARBA" id="ARBA00001554"/>
    </source>
</evidence>
<comment type="similarity">
    <text evidence="2 4">Belongs to the pterin-4-alpha-carbinolamine dehydratase family.</text>
</comment>
<evidence type="ECO:0000256" key="3">
    <source>
        <dbReference type="ARBA" id="ARBA00023239"/>
    </source>
</evidence>
<dbReference type="Gene3D" id="3.30.1360.20">
    <property type="entry name" value="Transcriptional coactivator/pterin dehydratase"/>
    <property type="match status" value="1"/>
</dbReference>
<proteinExistence type="inferred from homology"/>
<evidence type="ECO:0000313" key="6">
    <source>
        <dbReference type="Proteomes" id="UP000819052"/>
    </source>
</evidence>
<keyword evidence="3 4" id="KW-0456">Lyase</keyword>
<dbReference type="InterPro" id="IPR036428">
    <property type="entry name" value="PCD_sf"/>
</dbReference>
<dbReference type="HAMAP" id="MF_00434">
    <property type="entry name" value="Pterin_4_alpha"/>
    <property type="match status" value="1"/>
</dbReference>
<organism evidence="5 6">
    <name type="scientific">Massilia aquatica</name>
    <dbReference type="NCBI Taxonomy" id="2609000"/>
    <lineage>
        <taxon>Bacteria</taxon>
        <taxon>Pseudomonadati</taxon>
        <taxon>Pseudomonadota</taxon>
        <taxon>Betaproteobacteria</taxon>
        <taxon>Burkholderiales</taxon>
        <taxon>Oxalobacteraceae</taxon>
        <taxon>Telluria group</taxon>
        <taxon>Massilia</taxon>
    </lineage>
</organism>
<dbReference type="NCBIfam" id="NF002019">
    <property type="entry name" value="PRK00823.1-4"/>
    <property type="match status" value="1"/>
</dbReference>
<dbReference type="PANTHER" id="PTHR12599:SF0">
    <property type="entry name" value="PTERIN-4-ALPHA-CARBINOLAMINE DEHYDRATASE"/>
    <property type="match status" value="1"/>
</dbReference>
<dbReference type="InterPro" id="IPR001533">
    <property type="entry name" value="Pterin_deHydtase"/>
</dbReference>
<protein>
    <recommendedName>
        <fullName evidence="4">Putative pterin-4-alpha-carbinolamine dehydratase</fullName>
        <shortName evidence="4">PHS</shortName>
        <ecNumber evidence="4">4.2.1.96</ecNumber>
    </recommendedName>
    <alternativeName>
        <fullName evidence="4">4-alpha-hydroxy-tetrahydropterin dehydratase</fullName>
    </alternativeName>
    <alternativeName>
        <fullName evidence="4">Pterin carbinolamine dehydratase</fullName>
        <shortName evidence="4">PCD</shortName>
    </alternativeName>
</protein>
<dbReference type="GO" id="GO:0008124">
    <property type="term" value="F:4-alpha-hydroxytetrahydrobiopterin dehydratase activity"/>
    <property type="evidence" value="ECO:0007669"/>
    <property type="project" value="UniProtKB-EC"/>
</dbReference>
<evidence type="ECO:0000256" key="2">
    <source>
        <dbReference type="ARBA" id="ARBA00006472"/>
    </source>
</evidence>
<dbReference type="EC" id="4.2.1.96" evidence="4"/>
<evidence type="ECO:0000256" key="4">
    <source>
        <dbReference type="HAMAP-Rule" id="MF_00434"/>
    </source>
</evidence>
<dbReference type="NCBIfam" id="NF002017">
    <property type="entry name" value="PRK00823.1-2"/>
    <property type="match status" value="1"/>
</dbReference>
<gene>
    <name evidence="5" type="ORF">F1609_30345</name>
</gene>
<comment type="catalytic activity">
    <reaction evidence="1 4">
        <text>(4aS,6R)-4a-hydroxy-L-erythro-5,6,7,8-tetrahydrobiopterin = (6R)-L-erythro-6,7-dihydrobiopterin + H2O</text>
        <dbReference type="Rhea" id="RHEA:11920"/>
        <dbReference type="ChEBI" id="CHEBI:15377"/>
        <dbReference type="ChEBI" id="CHEBI:15642"/>
        <dbReference type="ChEBI" id="CHEBI:43120"/>
        <dbReference type="EC" id="4.2.1.96"/>
    </reaction>
</comment>
<name>A0ABX0MHN6_9BURK</name>